<evidence type="ECO:0000313" key="5">
    <source>
        <dbReference type="EMBL" id="CAL6007701.1"/>
    </source>
</evidence>
<sequence length="124" mass="14222">MNGSKKPQWTNDHLSTLVYALKRYGRNYLKIQKLYFPNATPTQIKNKHYYLRITNVITDDELGTIKTDEIKPQKQRGLQSIPSSSSQSSTQLITTQSSSNLVEQSEIDCLQAIRLILTQSEYVQ</sequence>
<evidence type="ECO:0000313" key="2">
    <source>
        <dbReference type="EMBL" id="CAI9925340.1"/>
    </source>
</evidence>
<dbReference type="EMBL" id="CAXDID020000056">
    <property type="protein sequence ID" value="CAL6007701.1"/>
    <property type="molecule type" value="Genomic_DNA"/>
</dbReference>
<evidence type="ECO:0000313" key="3">
    <source>
        <dbReference type="EMBL" id="CAI9954105.1"/>
    </source>
</evidence>
<dbReference type="EMBL" id="CAXDID020000133">
    <property type="protein sequence ID" value="CAL6036126.1"/>
    <property type="molecule type" value="Genomic_DNA"/>
</dbReference>
<dbReference type="EMBL" id="CATOUU010000845">
    <property type="protein sequence ID" value="CAI9954105.1"/>
    <property type="molecule type" value="Genomic_DNA"/>
</dbReference>
<reference evidence="3" key="1">
    <citation type="submission" date="2023-06" db="EMBL/GenBank/DDBJ databases">
        <authorList>
            <person name="Kurt Z."/>
        </authorList>
    </citation>
    <scope>NUCLEOTIDE SEQUENCE</scope>
</reference>
<comment type="caution">
    <text evidence="3">The sequence shown here is derived from an EMBL/GenBank/DDBJ whole genome shotgun (WGS) entry which is preliminary data.</text>
</comment>
<dbReference type="SUPFAM" id="SSF46689">
    <property type="entry name" value="Homeodomain-like"/>
    <property type="match status" value="1"/>
</dbReference>
<protein>
    <submittedName>
        <fullName evidence="3">Myb-like DNA-binding domain-containing protein</fullName>
    </submittedName>
    <submittedName>
        <fullName evidence="5">Myb-like_DNA-binding domain-containing protein</fullName>
    </submittedName>
</protein>
<keyword evidence="9" id="KW-1185">Reference proteome</keyword>
<keyword evidence="3" id="KW-0238">DNA-binding</keyword>
<evidence type="ECO:0000313" key="6">
    <source>
        <dbReference type="EMBL" id="CAL6008357.1"/>
    </source>
</evidence>
<gene>
    <name evidence="2" type="ORF">HINF_LOCUS12985</name>
    <name evidence="5" type="ORF">HINF_LOCUS20763</name>
    <name evidence="6" type="ORF">HINF_LOCUS21080</name>
    <name evidence="7" type="ORF">HINF_LOCUS31087</name>
    <name evidence="8" type="ORF">HINF_LOCUS36259</name>
    <name evidence="3" type="ORF">HINF_LOCUS41750</name>
    <name evidence="4" type="ORF">HINF_LOCUS50951</name>
</gene>
<accession>A0AA86Q877</accession>
<dbReference type="EMBL" id="CATOUU010000341">
    <property type="protein sequence ID" value="CAI9925340.1"/>
    <property type="molecule type" value="Genomic_DNA"/>
</dbReference>
<feature type="compositionally biased region" description="Low complexity" evidence="1">
    <location>
        <begin position="78"/>
        <end position="97"/>
    </location>
</feature>
<dbReference type="AlphaFoldDB" id="A0AA86Q877"/>
<dbReference type="EMBL" id="CAXDID020000057">
    <property type="protein sequence ID" value="CAL6008357.1"/>
    <property type="molecule type" value="Genomic_DNA"/>
</dbReference>
<evidence type="ECO:0000313" key="9">
    <source>
        <dbReference type="Proteomes" id="UP001642409"/>
    </source>
</evidence>
<feature type="region of interest" description="Disordered" evidence="1">
    <location>
        <begin position="71"/>
        <end position="97"/>
    </location>
</feature>
<dbReference type="InterPro" id="IPR009057">
    <property type="entry name" value="Homeodomain-like_sf"/>
</dbReference>
<reference evidence="5 9" key="2">
    <citation type="submission" date="2024-07" db="EMBL/GenBank/DDBJ databases">
        <authorList>
            <person name="Akdeniz Z."/>
        </authorList>
    </citation>
    <scope>NUCLEOTIDE SEQUENCE [LARGE SCALE GENOMIC DNA]</scope>
</reference>
<dbReference type="Proteomes" id="UP001642409">
    <property type="component" value="Unassembled WGS sequence"/>
</dbReference>
<evidence type="ECO:0000313" key="8">
    <source>
        <dbReference type="EMBL" id="CAL6036126.1"/>
    </source>
</evidence>
<dbReference type="GO" id="GO:0003677">
    <property type="term" value="F:DNA binding"/>
    <property type="evidence" value="ECO:0007669"/>
    <property type="project" value="UniProtKB-KW"/>
</dbReference>
<dbReference type="EMBL" id="CAXDID020000103">
    <property type="protein sequence ID" value="CAL6026943.1"/>
    <property type="molecule type" value="Genomic_DNA"/>
</dbReference>
<organism evidence="3">
    <name type="scientific">Hexamita inflata</name>
    <dbReference type="NCBI Taxonomy" id="28002"/>
    <lineage>
        <taxon>Eukaryota</taxon>
        <taxon>Metamonada</taxon>
        <taxon>Diplomonadida</taxon>
        <taxon>Hexamitidae</taxon>
        <taxon>Hexamitinae</taxon>
        <taxon>Hexamita</taxon>
    </lineage>
</organism>
<evidence type="ECO:0000313" key="7">
    <source>
        <dbReference type="EMBL" id="CAL6026943.1"/>
    </source>
</evidence>
<dbReference type="EMBL" id="CATOUU010000967">
    <property type="protein sequence ID" value="CAI9963306.1"/>
    <property type="molecule type" value="Genomic_DNA"/>
</dbReference>
<proteinExistence type="predicted"/>
<evidence type="ECO:0000256" key="1">
    <source>
        <dbReference type="SAM" id="MobiDB-lite"/>
    </source>
</evidence>
<name>A0AA86Q877_9EUKA</name>
<evidence type="ECO:0000313" key="4">
    <source>
        <dbReference type="EMBL" id="CAI9963306.1"/>
    </source>
</evidence>